<proteinExistence type="predicted"/>
<organism evidence="4 5">
    <name type="scientific">Elsinoe ampelina</name>
    <dbReference type="NCBI Taxonomy" id="302913"/>
    <lineage>
        <taxon>Eukaryota</taxon>
        <taxon>Fungi</taxon>
        <taxon>Dikarya</taxon>
        <taxon>Ascomycota</taxon>
        <taxon>Pezizomycotina</taxon>
        <taxon>Dothideomycetes</taxon>
        <taxon>Dothideomycetidae</taxon>
        <taxon>Myriangiales</taxon>
        <taxon>Elsinoaceae</taxon>
        <taxon>Elsinoe</taxon>
    </lineage>
</organism>
<dbReference type="Gene3D" id="3.40.50.300">
    <property type="entry name" value="P-loop containing nucleotide triphosphate hydrolases"/>
    <property type="match status" value="1"/>
</dbReference>
<dbReference type="Proteomes" id="UP000799538">
    <property type="component" value="Unassembled WGS sequence"/>
</dbReference>
<dbReference type="InterPro" id="IPR027417">
    <property type="entry name" value="P-loop_NTPase"/>
</dbReference>
<feature type="region of interest" description="Disordered" evidence="1">
    <location>
        <begin position="214"/>
        <end position="233"/>
    </location>
</feature>
<reference evidence="5" key="1">
    <citation type="journal article" date="2020" name="Stud. Mycol.">
        <title>101 Dothideomycetes genomes: A test case for predicting lifestyles and emergence of pathogens.</title>
        <authorList>
            <person name="Haridas S."/>
            <person name="Albert R."/>
            <person name="Binder M."/>
            <person name="Bloem J."/>
            <person name="LaButti K."/>
            <person name="Salamov A."/>
            <person name="Andreopoulos B."/>
            <person name="Baker S."/>
            <person name="Barry K."/>
            <person name="Bills G."/>
            <person name="Bluhm B."/>
            <person name="Cannon C."/>
            <person name="Castanera R."/>
            <person name="Culley D."/>
            <person name="Daum C."/>
            <person name="Ezra D."/>
            <person name="Gonzalez J."/>
            <person name="Henrissat B."/>
            <person name="Kuo A."/>
            <person name="Liang C."/>
            <person name="Lipzen A."/>
            <person name="Lutzoni F."/>
            <person name="Magnuson J."/>
            <person name="Mondo S."/>
            <person name="Nolan M."/>
            <person name="Ohm R."/>
            <person name="Pangilinan J."/>
            <person name="Park H.-J."/>
            <person name="Ramirez L."/>
            <person name="Alfaro M."/>
            <person name="Sun H."/>
            <person name="Tritt A."/>
            <person name="Yoshinaga Y."/>
            <person name="Zwiers L.-H."/>
            <person name="Turgeon B."/>
            <person name="Goodwin S."/>
            <person name="Spatafora J."/>
            <person name="Crous P."/>
            <person name="Grigoriev I."/>
        </authorList>
    </citation>
    <scope>NUCLEOTIDE SEQUENCE [LARGE SCALE GENOMIC DNA]</scope>
    <source>
        <strain evidence="5">CECT 20119</strain>
    </source>
</reference>
<dbReference type="Pfam" id="PF25000">
    <property type="entry name" value="DUF7779"/>
    <property type="match status" value="1"/>
</dbReference>
<dbReference type="Pfam" id="PF00931">
    <property type="entry name" value="NB-ARC"/>
    <property type="match status" value="1"/>
</dbReference>
<dbReference type="GO" id="GO:0043531">
    <property type="term" value="F:ADP binding"/>
    <property type="evidence" value="ECO:0007669"/>
    <property type="project" value="InterPro"/>
</dbReference>
<dbReference type="PANTHER" id="PTHR35205">
    <property type="entry name" value="NB-ARC AND TPR DOMAIN PROTEIN"/>
    <property type="match status" value="1"/>
</dbReference>
<feature type="domain" description="DUF7779" evidence="3">
    <location>
        <begin position="486"/>
        <end position="574"/>
    </location>
</feature>
<dbReference type="Gene3D" id="1.25.40.10">
    <property type="entry name" value="Tetratricopeptide repeat domain"/>
    <property type="match status" value="2"/>
</dbReference>
<dbReference type="InterPro" id="IPR011990">
    <property type="entry name" value="TPR-like_helical_dom_sf"/>
</dbReference>
<feature type="domain" description="NB-ARC" evidence="2">
    <location>
        <begin position="263"/>
        <end position="382"/>
    </location>
</feature>
<keyword evidence="5" id="KW-1185">Reference proteome</keyword>
<dbReference type="AlphaFoldDB" id="A0A6A6GQY6"/>
<evidence type="ECO:0000259" key="2">
    <source>
        <dbReference type="Pfam" id="PF00931"/>
    </source>
</evidence>
<name>A0A6A6GQY6_9PEZI</name>
<dbReference type="OrthoDB" id="3938393at2759"/>
<protein>
    <submittedName>
        <fullName evidence="4">Uncharacterized protein</fullName>
    </submittedName>
</protein>
<dbReference type="PANTHER" id="PTHR35205:SF1">
    <property type="entry name" value="ZU5 DOMAIN-CONTAINING PROTEIN"/>
    <property type="match status" value="1"/>
</dbReference>
<dbReference type="InterPro" id="IPR056681">
    <property type="entry name" value="DUF7779"/>
</dbReference>
<dbReference type="InterPro" id="IPR002182">
    <property type="entry name" value="NB-ARC"/>
</dbReference>
<evidence type="ECO:0000259" key="3">
    <source>
        <dbReference type="Pfam" id="PF25000"/>
    </source>
</evidence>
<dbReference type="SUPFAM" id="SSF48452">
    <property type="entry name" value="TPR-like"/>
    <property type="match status" value="1"/>
</dbReference>
<gene>
    <name evidence="4" type="ORF">BDZ85DRAFT_12299</name>
</gene>
<dbReference type="EMBL" id="ML992501">
    <property type="protein sequence ID" value="KAF2228145.1"/>
    <property type="molecule type" value="Genomic_DNA"/>
</dbReference>
<evidence type="ECO:0000313" key="5">
    <source>
        <dbReference type="Proteomes" id="UP000799538"/>
    </source>
</evidence>
<evidence type="ECO:0000256" key="1">
    <source>
        <dbReference type="SAM" id="MobiDB-lite"/>
    </source>
</evidence>
<dbReference type="Pfam" id="PF13424">
    <property type="entry name" value="TPR_12"/>
    <property type="match status" value="1"/>
</dbReference>
<dbReference type="PRINTS" id="PR00364">
    <property type="entry name" value="DISEASERSIST"/>
</dbReference>
<dbReference type="SUPFAM" id="SSF52540">
    <property type="entry name" value="P-loop containing nucleoside triphosphate hydrolases"/>
    <property type="match status" value="1"/>
</dbReference>
<sequence>MTEPEGDVELSARWFYEVNLTFETIKRDGGSRDKIVLHNKWPDVRALAGKDGSQGAGDIGTLVHQLESLIRFHKQYICSWLNEDDTTTIRGIVWLAVKLISQETAAKQPIAKLSGDICRQIQSLADLLDGIQGLTPAMKGACVNVLVATVTFFTEVINLLRQDHVFAAGGSRLDAQLQNLRSEHQITKTTIDQQINRVINRSIPLFQVDARATPSSPAFQHGRSENGGGTKLPFDWPSERPKRFFDREEQIREMENHFAYSAESPCVRSLAIHGMGGVGKTSLACKYAWQQRKRIDTMLWFKSETAASLRQSFTQAAQRLQLPGVRADDHEENRHVLLTWLQTTNKRWIVVFDNARDVELVKLYWPLSGCGQVLVTTRNIEFEFHLTDYGMRLDNWDAAHGIKFLEHLLSPASGRRIPVHSIATENARKLAEKLEGHALAISLMAGMIHRRAWSVEEFFATYHDRPDEVLNGIFENKSIASLWNCTFESLTTNSATLLGVMSFLQPDGVLQSLFVPKGTRRMPDGLAFCHRPSELWDAFDALLVQALVKRVRQTQTFTVHRLVQSSYKHFMDQASRQRNFHTASALIHQVFPTQDRKAATLWLRWAECERYLQHVLALRDSFEQKWDDGFKMIASTEYCELSNMCQRYLIETNRYSELELLIETNFKAIGTLPKTEQSIALRANLASHKGQLRCRQGNYDDGLQWLKNSYEIRNESTHGRRPENFAWSASNVAEACASMSRDKEALEWIERCRNHWKEWTSVNDLGSSLWPPNAKSSLAVILSWVDSSDTAREMLLESAEQFKAVPMEEFNWAASAYTSFALGRIARRDGDLIKAENYFNEAQNSWVLGDRSRTASFNGSCMYRLGCVALDQGKLEAAVKHLRDALVVTELRKSVLVGEHARVLFKLSEALDRMRGKGPEAARLRIQAEAMATKLRPSVGAARIEADFDALVGCMWR</sequence>
<accession>A0A6A6GQY6</accession>
<evidence type="ECO:0000313" key="4">
    <source>
        <dbReference type="EMBL" id="KAF2228145.1"/>
    </source>
</evidence>